<sequence>MSAAEIERFVSDLASNELLREKAVNASEGVESLVAIAQEHGYDITVDEAQQYVQANAQGELSDDQLDTVAGGKGGVGEFVLVTGGAPSASGPAAVEIVCAASVA</sequence>
<accession>A0A6N7QTW1</accession>
<dbReference type="InterPro" id="IPR012903">
    <property type="entry name" value="Nif11"/>
</dbReference>
<gene>
    <name evidence="2" type="ORF">GH984_09885</name>
</gene>
<protein>
    <submittedName>
        <fullName evidence="2">Nif11-like leader peptide family natural product</fullName>
    </submittedName>
</protein>
<dbReference type="NCBIfam" id="TIGR03798">
    <property type="entry name" value="leader_Nif11"/>
    <property type="match status" value="1"/>
</dbReference>
<dbReference type="EMBL" id="WJPP01000005">
    <property type="protein sequence ID" value="MRH79010.1"/>
    <property type="molecule type" value="Genomic_DNA"/>
</dbReference>
<dbReference type="AlphaFoldDB" id="A0A6N7QTW1"/>
<comment type="caution">
    <text evidence="2">The sequence shown here is derived from an EMBL/GenBank/DDBJ whole genome shotgun (WGS) entry which is preliminary data.</text>
</comment>
<reference evidence="2 3" key="1">
    <citation type="submission" date="2019-11" db="EMBL/GenBank/DDBJ databases">
        <authorList>
            <person name="Zhang X.Y."/>
        </authorList>
    </citation>
    <scope>NUCLEOTIDE SEQUENCE [LARGE SCALE GENOMIC DNA]</scope>
    <source>
        <strain evidence="2 3">C176</strain>
    </source>
</reference>
<evidence type="ECO:0000259" key="1">
    <source>
        <dbReference type="Pfam" id="PF07862"/>
    </source>
</evidence>
<evidence type="ECO:0000313" key="2">
    <source>
        <dbReference type="EMBL" id="MRH79010.1"/>
    </source>
</evidence>
<feature type="domain" description="Nif11" evidence="1">
    <location>
        <begin position="1"/>
        <end position="48"/>
    </location>
</feature>
<evidence type="ECO:0000313" key="3">
    <source>
        <dbReference type="Proteomes" id="UP000433788"/>
    </source>
</evidence>
<keyword evidence="3" id="KW-1185">Reference proteome</keyword>
<organism evidence="2 3">
    <name type="scientific">Spiribacter salilacus</name>
    <dbReference type="NCBI Taxonomy" id="2664894"/>
    <lineage>
        <taxon>Bacteria</taxon>
        <taxon>Pseudomonadati</taxon>
        <taxon>Pseudomonadota</taxon>
        <taxon>Gammaproteobacteria</taxon>
        <taxon>Chromatiales</taxon>
        <taxon>Ectothiorhodospiraceae</taxon>
        <taxon>Spiribacter</taxon>
    </lineage>
</organism>
<dbReference type="Pfam" id="PF07862">
    <property type="entry name" value="Nif11"/>
    <property type="match status" value="1"/>
</dbReference>
<name>A0A6N7QTW1_9GAMM</name>
<dbReference type="RefSeq" id="WP_153720057.1">
    <property type="nucleotide sequence ID" value="NZ_WJPP01000005.1"/>
</dbReference>
<proteinExistence type="predicted"/>
<dbReference type="InterPro" id="IPR022516">
    <property type="entry name" value="CHP03798_Ocin"/>
</dbReference>
<dbReference type="Proteomes" id="UP000433788">
    <property type="component" value="Unassembled WGS sequence"/>
</dbReference>